<proteinExistence type="predicted"/>
<gene>
    <name evidence="2" type="ORF">KI387_012293</name>
</gene>
<feature type="non-terminal residue" evidence="2">
    <location>
        <position position="1"/>
    </location>
</feature>
<dbReference type="Proteomes" id="UP000824469">
    <property type="component" value="Unassembled WGS sequence"/>
</dbReference>
<evidence type="ECO:0000313" key="3">
    <source>
        <dbReference type="Proteomes" id="UP000824469"/>
    </source>
</evidence>
<reference evidence="2 3" key="1">
    <citation type="journal article" date="2021" name="Nat. Plants">
        <title>The Taxus genome provides insights into paclitaxel biosynthesis.</title>
        <authorList>
            <person name="Xiong X."/>
            <person name="Gou J."/>
            <person name="Liao Q."/>
            <person name="Li Y."/>
            <person name="Zhou Q."/>
            <person name="Bi G."/>
            <person name="Li C."/>
            <person name="Du R."/>
            <person name="Wang X."/>
            <person name="Sun T."/>
            <person name="Guo L."/>
            <person name="Liang H."/>
            <person name="Lu P."/>
            <person name="Wu Y."/>
            <person name="Zhang Z."/>
            <person name="Ro D.K."/>
            <person name="Shang Y."/>
            <person name="Huang S."/>
            <person name="Yan J."/>
        </authorList>
    </citation>
    <scope>NUCLEOTIDE SEQUENCE [LARGE SCALE GENOMIC DNA]</scope>
    <source>
        <strain evidence="2">Ta-2019</strain>
    </source>
</reference>
<feature type="non-terminal residue" evidence="2">
    <location>
        <position position="198"/>
    </location>
</feature>
<comment type="caution">
    <text evidence="2">The sequence shown here is derived from an EMBL/GenBank/DDBJ whole genome shotgun (WGS) entry which is preliminary data.</text>
</comment>
<keyword evidence="3" id="KW-1185">Reference proteome</keyword>
<feature type="region of interest" description="Disordered" evidence="1">
    <location>
        <begin position="142"/>
        <end position="167"/>
    </location>
</feature>
<organism evidence="2 3">
    <name type="scientific">Taxus chinensis</name>
    <name type="common">Chinese yew</name>
    <name type="synonym">Taxus wallichiana var. chinensis</name>
    <dbReference type="NCBI Taxonomy" id="29808"/>
    <lineage>
        <taxon>Eukaryota</taxon>
        <taxon>Viridiplantae</taxon>
        <taxon>Streptophyta</taxon>
        <taxon>Embryophyta</taxon>
        <taxon>Tracheophyta</taxon>
        <taxon>Spermatophyta</taxon>
        <taxon>Pinopsida</taxon>
        <taxon>Pinidae</taxon>
        <taxon>Conifers II</taxon>
        <taxon>Cupressales</taxon>
        <taxon>Taxaceae</taxon>
        <taxon>Taxus</taxon>
    </lineage>
</organism>
<name>A0AA38CHR8_TAXCH</name>
<evidence type="ECO:0000256" key="1">
    <source>
        <dbReference type="SAM" id="MobiDB-lite"/>
    </source>
</evidence>
<feature type="compositionally biased region" description="Polar residues" evidence="1">
    <location>
        <begin position="74"/>
        <end position="83"/>
    </location>
</feature>
<evidence type="ECO:0000313" key="2">
    <source>
        <dbReference type="EMBL" id="KAH9300710.1"/>
    </source>
</evidence>
<feature type="compositionally biased region" description="Basic and acidic residues" evidence="1">
    <location>
        <begin position="145"/>
        <end position="155"/>
    </location>
</feature>
<feature type="compositionally biased region" description="Basic residues" evidence="1">
    <location>
        <begin position="1"/>
        <end position="13"/>
    </location>
</feature>
<protein>
    <submittedName>
        <fullName evidence="2">Uncharacterized protein</fullName>
    </submittedName>
</protein>
<dbReference type="EMBL" id="JAHRHJ020000009">
    <property type="protein sequence ID" value="KAH9300710.1"/>
    <property type="molecule type" value="Genomic_DNA"/>
</dbReference>
<dbReference type="AlphaFoldDB" id="A0AA38CHR8"/>
<feature type="compositionally biased region" description="Polar residues" evidence="1">
    <location>
        <begin position="156"/>
        <end position="167"/>
    </location>
</feature>
<feature type="region of interest" description="Disordered" evidence="1">
    <location>
        <begin position="1"/>
        <end position="128"/>
    </location>
</feature>
<accession>A0AA38CHR8</accession>
<sequence length="198" mass="21845">KSRGVVGSRRKQKRAEPATTCQGMAPAATTSRGPDSRSHTRVLSGDRPPPPCPAGHSGKTSRTQTRGKKPGGSRATTGTNQVTIRPYIDHQQKTPRRQVRKEIPSNLEEPATEEMKPTVGRAGVNGEEGAIRLRGDAVFSISDMKSSRRTKEETQHQQISKWTAQTQANHPRKLLKLFITNDARHHTSARRQDDVFGL</sequence>